<dbReference type="PROSITE" id="PS51257">
    <property type="entry name" value="PROKAR_LIPOPROTEIN"/>
    <property type="match status" value="1"/>
</dbReference>
<evidence type="ECO:0000313" key="2">
    <source>
        <dbReference type="EMBL" id="WOB42782.1"/>
    </source>
</evidence>
<accession>A0AA96Y1P5</accession>
<dbReference type="KEGG" id="tog:HNI00_06155"/>
<protein>
    <submittedName>
        <fullName evidence="2">Uncharacterized protein</fullName>
    </submittedName>
</protein>
<dbReference type="EMBL" id="CP053540">
    <property type="protein sequence ID" value="WOB42782.1"/>
    <property type="molecule type" value="Genomic_DNA"/>
</dbReference>
<feature type="chain" id="PRO_5041728696" evidence="1">
    <location>
        <begin position="30"/>
        <end position="129"/>
    </location>
</feature>
<proteinExistence type="predicted"/>
<name>A0AA96Y1P5_9CYAN</name>
<dbReference type="RefSeq" id="WP_316791602.1">
    <property type="nucleotide sequence ID" value="NZ_CP053540.1"/>
</dbReference>
<keyword evidence="1" id="KW-0732">Signal</keyword>
<evidence type="ECO:0000256" key="1">
    <source>
        <dbReference type="SAM" id="SignalP"/>
    </source>
</evidence>
<gene>
    <name evidence="2" type="ORF">HNI00_06155</name>
</gene>
<dbReference type="AlphaFoldDB" id="A0AA96Y1P5"/>
<organism evidence="2">
    <name type="scientific">Thermoleptolyngbya oregonensis NK1-22</name>
    <dbReference type="NCBI Taxonomy" id="2547457"/>
    <lineage>
        <taxon>Bacteria</taxon>
        <taxon>Bacillati</taxon>
        <taxon>Cyanobacteriota</taxon>
        <taxon>Cyanophyceae</taxon>
        <taxon>Oculatellales</taxon>
        <taxon>Oculatellaceae</taxon>
        <taxon>Thermoleptolyngbya</taxon>
    </lineage>
</organism>
<sequence>MGKKLRLMRVVGICGVGAIALLSCSPALASLSKISFDLSQVSPEGLVGPADGGRSLRYEFCIPRSAEHQAEVQALNPAIEFYPHSPGRIRCSAAQILCMGETHSPNWRETLLNLAQLDYVERIDEFYGE</sequence>
<reference evidence="2" key="1">
    <citation type="submission" date="2020-05" db="EMBL/GenBank/DDBJ databases">
        <authorList>
            <person name="Zhu T."/>
            <person name="Keshari N."/>
            <person name="Lu X."/>
        </authorList>
    </citation>
    <scope>NUCLEOTIDE SEQUENCE</scope>
    <source>
        <strain evidence="2">NK1-22</strain>
    </source>
</reference>
<feature type="signal peptide" evidence="1">
    <location>
        <begin position="1"/>
        <end position="29"/>
    </location>
</feature>